<dbReference type="SUPFAM" id="SSF159234">
    <property type="entry name" value="FomD-like"/>
    <property type="match status" value="1"/>
</dbReference>
<dbReference type="Proteomes" id="UP000290365">
    <property type="component" value="Chromosome"/>
</dbReference>
<dbReference type="EMBL" id="CP035758">
    <property type="protein sequence ID" value="QBD79992.1"/>
    <property type="molecule type" value="Genomic_DNA"/>
</dbReference>
<dbReference type="InterPro" id="IPR035930">
    <property type="entry name" value="FomD-like_sf"/>
</dbReference>
<evidence type="ECO:0000313" key="3">
    <source>
        <dbReference type="Proteomes" id="UP000290365"/>
    </source>
</evidence>
<dbReference type="Gene3D" id="2.40.380.10">
    <property type="entry name" value="FomD-like"/>
    <property type="match status" value="1"/>
</dbReference>
<evidence type="ECO:0000313" key="2">
    <source>
        <dbReference type="EMBL" id="QBD79992.1"/>
    </source>
</evidence>
<name>A0A4P6JX57_KTERU</name>
<dbReference type="InterPro" id="IPR007295">
    <property type="entry name" value="DUF402"/>
</dbReference>
<dbReference type="AlphaFoldDB" id="A0A4P6JX57"/>
<protein>
    <submittedName>
        <fullName evidence="2">DUF402 domain-containing protein</fullName>
    </submittedName>
</protein>
<dbReference type="Pfam" id="PF04167">
    <property type="entry name" value="DUF402"/>
    <property type="match status" value="1"/>
</dbReference>
<gene>
    <name evidence="2" type="ORF">EPA93_30025</name>
</gene>
<organism evidence="2 3">
    <name type="scientific">Ktedonosporobacter rubrisoli</name>
    <dbReference type="NCBI Taxonomy" id="2509675"/>
    <lineage>
        <taxon>Bacteria</taxon>
        <taxon>Bacillati</taxon>
        <taxon>Chloroflexota</taxon>
        <taxon>Ktedonobacteria</taxon>
        <taxon>Ktedonobacterales</taxon>
        <taxon>Ktedonosporobacteraceae</taxon>
        <taxon>Ktedonosporobacter</taxon>
    </lineage>
</organism>
<dbReference type="OrthoDB" id="153123at2"/>
<keyword evidence="3" id="KW-1185">Reference proteome</keyword>
<accession>A0A4P6JX57</accession>
<proteinExistence type="predicted"/>
<feature type="domain" description="DUF402" evidence="1">
    <location>
        <begin position="34"/>
        <end position="154"/>
    </location>
</feature>
<reference evidence="2 3" key="1">
    <citation type="submission" date="2019-01" db="EMBL/GenBank/DDBJ databases">
        <title>Ktedonosporobacter rubrisoli SCAWS-G2.</title>
        <authorList>
            <person name="Huang Y."/>
            <person name="Yan B."/>
        </authorList>
    </citation>
    <scope>NUCLEOTIDE SEQUENCE [LARGE SCALE GENOMIC DNA]</scope>
    <source>
        <strain evidence="2 3">SCAWS-G2</strain>
    </source>
</reference>
<evidence type="ECO:0000259" key="1">
    <source>
        <dbReference type="Pfam" id="PF04167"/>
    </source>
</evidence>
<dbReference type="KEGG" id="kbs:EPA93_30025"/>
<sequence length="188" mass="22145">MLLKADVRKMLVNGDQWGAWQGYQLPISEQYVSIWTPIGTEMHWKPGTWISEKHQITYFWFQAWYTLHCHYFADGSFAGVYCDVVLPTPCYTSSARELIYTDLYIDVVVGEDYSVYTKDQEVFDRAAQRYEIVEQSRAKSFEVLDWLEQHARNWTGPFSLLPRQLPRTDFERLSPEEIGPILHDAHLR</sequence>
<dbReference type="RefSeq" id="WP_129891058.1">
    <property type="nucleotide sequence ID" value="NZ_CP035758.1"/>
</dbReference>